<evidence type="ECO:0000256" key="1">
    <source>
        <dbReference type="HAMAP-Rule" id="MF_02215"/>
    </source>
</evidence>
<comment type="function">
    <text evidence="1">Required for ubiquinone (coenzyme Q) biosynthesis. Binds hydrophobic ubiquinone biosynthetic intermediates via its SCP2 domain and is essential for the stability of the Ubi complex. May constitute a docking platform where Ubi enzymes assemble and access their SCP2-bound polyprenyl substrates.</text>
</comment>
<dbReference type="AlphaFoldDB" id="A0A0E3Z1B6"/>
<dbReference type="PANTHER" id="PTHR38693:SF1">
    <property type="entry name" value="UBIQUINONE BIOSYNTHESIS ACCESSORY FACTOR UBIJ"/>
    <property type="match status" value="1"/>
</dbReference>
<evidence type="ECO:0000313" key="4">
    <source>
        <dbReference type="Proteomes" id="UP000033067"/>
    </source>
</evidence>
<dbReference type="UniPathway" id="UPA00232"/>
<keyword evidence="4" id="KW-1185">Reference proteome</keyword>
<comment type="pathway">
    <text evidence="1">Cofactor biosynthesis; ubiquinone biosynthesis.</text>
</comment>
<accession>A0A0E3Z1B6</accession>
<dbReference type="InterPro" id="IPR038989">
    <property type="entry name" value="UbiJ"/>
</dbReference>
<dbReference type="InterPro" id="IPR003033">
    <property type="entry name" value="SCP2_sterol-bd_dom"/>
</dbReference>
<dbReference type="GO" id="GO:0005737">
    <property type="term" value="C:cytoplasm"/>
    <property type="evidence" value="ECO:0007669"/>
    <property type="project" value="UniProtKB-SubCell"/>
</dbReference>
<dbReference type="Proteomes" id="UP000033067">
    <property type="component" value="Chromosome"/>
</dbReference>
<keyword evidence="1" id="KW-0831">Ubiquinone biosynthesis</keyword>
<feature type="domain" description="SCP2" evidence="2">
    <location>
        <begin position="20"/>
        <end position="114"/>
    </location>
</feature>
<evidence type="ECO:0000259" key="2">
    <source>
        <dbReference type="Pfam" id="PF02036"/>
    </source>
</evidence>
<dbReference type="PATRIC" id="fig|314722.6.peg.1556"/>
<dbReference type="HAMAP" id="MF_02215">
    <property type="entry name" value="UbiJ"/>
    <property type="match status" value="1"/>
</dbReference>
<dbReference type="RefSeq" id="WP_052631522.1">
    <property type="nucleotide sequence ID" value="NZ_CP011144.1"/>
</dbReference>
<dbReference type="Pfam" id="PF02036">
    <property type="entry name" value="SCP2"/>
    <property type="match status" value="1"/>
</dbReference>
<sequence length="207" mass="21643">MPTPFAALKPLAGRALEAALNHAVALDPDTRTALASLDGRRVSLTLESPPLALEIGVHGGYLQVGPPLHEADLAVRGSVGGLLGQLPFLAGARGKGRLHVSGDAELAQRLQRLAAGFDPDWQQPFVNAFGEVIGVQIANAAAAALRDARAAAVGLARSGAEYVTEESRDVVARAELGAFHDDVDTLRDDVERVAARIARLRQTEAAP</sequence>
<dbReference type="OrthoDB" id="5965909at2"/>
<dbReference type="EMBL" id="CP011144">
    <property type="protein sequence ID" value="AKC86597.1"/>
    <property type="molecule type" value="Genomic_DNA"/>
</dbReference>
<proteinExistence type="inferred from homology"/>
<dbReference type="GO" id="GO:0006744">
    <property type="term" value="P:ubiquinone biosynthetic process"/>
    <property type="evidence" value="ECO:0007669"/>
    <property type="project" value="UniProtKB-UniRule"/>
</dbReference>
<comment type="subcellular location">
    <subcellularLocation>
        <location evidence="1">Cytoplasm</location>
    </subcellularLocation>
</comment>
<protein>
    <recommendedName>
        <fullName evidence="1">Ubiquinone biosynthesis accessory factor UbiJ</fullName>
    </recommendedName>
</protein>
<evidence type="ECO:0000313" key="3">
    <source>
        <dbReference type="EMBL" id="AKC86597.1"/>
    </source>
</evidence>
<reference evidence="3 4" key="1">
    <citation type="journal article" date="2015" name="Genome Announc.">
        <title>Complete Genome Sequence of Pseudoxanthomonas suwonensis Strain J1, a Cellulose-Degrading Bacterium Isolated from Leaf- and Wood-Enriched Soil.</title>
        <authorList>
            <person name="Hou L."/>
            <person name="Jiang J."/>
            <person name="Xu Z."/>
            <person name="Zhou Y."/>
            <person name="Leung F.C."/>
        </authorList>
    </citation>
    <scope>NUCLEOTIDE SEQUENCE [LARGE SCALE GENOMIC DNA]</scope>
    <source>
        <strain evidence="3 4">J1</strain>
    </source>
</reference>
<name>A0A0E3Z1B6_9GAMM</name>
<dbReference type="KEGG" id="psuw:WQ53_07270"/>
<gene>
    <name evidence="1" type="primary">ubiJ</name>
    <name evidence="3" type="ORF">WQ53_07270</name>
</gene>
<comment type="similarity">
    <text evidence="1">Belongs to the UbiJ family.</text>
</comment>
<dbReference type="PANTHER" id="PTHR38693">
    <property type="entry name" value="UBIQUINONE BIOSYNTHESIS PROTEIN UBIJ"/>
    <property type="match status" value="1"/>
</dbReference>
<organism evidence="3 4">
    <name type="scientific">Pseudoxanthomonas suwonensis</name>
    <dbReference type="NCBI Taxonomy" id="314722"/>
    <lineage>
        <taxon>Bacteria</taxon>
        <taxon>Pseudomonadati</taxon>
        <taxon>Pseudomonadota</taxon>
        <taxon>Gammaproteobacteria</taxon>
        <taxon>Lysobacterales</taxon>
        <taxon>Lysobacteraceae</taxon>
        <taxon>Pseudoxanthomonas</taxon>
    </lineage>
</organism>
<keyword evidence="1" id="KW-0963">Cytoplasm</keyword>